<protein>
    <recommendedName>
        <fullName evidence="1">DUF7662 domain-containing protein</fullName>
    </recommendedName>
</protein>
<dbReference type="RefSeq" id="WP_117331569.1">
    <property type="nucleotide sequence ID" value="NZ_QUWK01000025.1"/>
</dbReference>
<evidence type="ECO:0000313" key="2">
    <source>
        <dbReference type="EMBL" id="RFU93666.1"/>
    </source>
</evidence>
<dbReference type="AlphaFoldDB" id="A0A372MEF9"/>
<evidence type="ECO:0000313" key="3">
    <source>
        <dbReference type="Proteomes" id="UP000264002"/>
    </source>
</evidence>
<dbReference type="Pfam" id="PF24698">
    <property type="entry name" value="DUF7662"/>
    <property type="match status" value="1"/>
</dbReference>
<dbReference type="EMBL" id="QUWK01000025">
    <property type="protein sequence ID" value="RFU93666.1"/>
    <property type="molecule type" value="Genomic_DNA"/>
</dbReference>
<comment type="caution">
    <text evidence="2">The sequence shown here is derived from an EMBL/GenBank/DDBJ whole genome shotgun (WGS) entry which is preliminary data.</text>
</comment>
<sequence>MNIKDFKKRISSNIRTLTKWYDYKIGALEKDAGVSPGYVSRLSKEDSLSSMPLIDLLVETSTKFKVSIDSIVYSDFSKFANEDKKRLYLFSETLLYLTDTSQLLWKRNGQKLVSEDEVVGSYVVQYNNEISFYIFELESVNEECSGYSIWVENREKKTNVAIVNSPGPALYEILSRLYESAGASADTVFIDESADSAIRCFMAENGNVFKNSSELKKYKPLFDRLKGRKEEEITLTFFDIEQCLGFSLPASAYKYASFWANNTNGQHQHCKSWLDAGYKTINVPKSLIDQYITFKRIKEPNHEN</sequence>
<reference evidence="3" key="1">
    <citation type="submission" date="2018-08" db="EMBL/GenBank/DDBJ databases">
        <authorList>
            <person name="Grouzdev D.S."/>
            <person name="Krutkina M.S."/>
        </authorList>
    </citation>
    <scope>NUCLEOTIDE SEQUENCE [LARGE SCALE GENOMIC DNA]</scope>
    <source>
        <strain evidence="3">4-11</strain>
    </source>
</reference>
<gene>
    <name evidence="2" type="ORF">DYP60_13645</name>
</gene>
<reference evidence="2 3" key="2">
    <citation type="submission" date="2018-09" db="EMBL/GenBank/DDBJ databases">
        <title>Genome of Sphaerochaeta halotolerans strain 4-11.</title>
        <authorList>
            <person name="Nazina T.N."/>
            <person name="Sokolova D.S."/>
        </authorList>
    </citation>
    <scope>NUCLEOTIDE SEQUENCE [LARGE SCALE GENOMIC DNA]</scope>
    <source>
        <strain evidence="2 3">4-11</strain>
    </source>
</reference>
<dbReference type="InterPro" id="IPR056079">
    <property type="entry name" value="DUF7662"/>
</dbReference>
<keyword evidence="3" id="KW-1185">Reference proteome</keyword>
<proteinExistence type="predicted"/>
<dbReference type="Proteomes" id="UP000264002">
    <property type="component" value="Unassembled WGS sequence"/>
</dbReference>
<evidence type="ECO:0000259" key="1">
    <source>
        <dbReference type="Pfam" id="PF24698"/>
    </source>
</evidence>
<organism evidence="2 3">
    <name type="scientific">Sphaerochaeta halotolerans</name>
    <dbReference type="NCBI Taxonomy" id="2293840"/>
    <lineage>
        <taxon>Bacteria</taxon>
        <taxon>Pseudomonadati</taxon>
        <taxon>Spirochaetota</taxon>
        <taxon>Spirochaetia</taxon>
        <taxon>Spirochaetales</taxon>
        <taxon>Sphaerochaetaceae</taxon>
        <taxon>Sphaerochaeta</taxon>
    </lineage>
</organism>
<accession>A0A372MEF9</accession>
<feature type="domain" description="DUF7662" evidence="1">
    <location>
        <begin position="218"/>
        <end position="283"/>
    </location>
</feature>
<name>A0A372MEF9_9SPIR</name>